<dbReference type="RefSeq" id="XP_012768562.1">
    <property type="nucleotide sequence ID" value="XM_012913108.1"/>
</dbReference>
<evidence type="ECO:0000256" key="2">
    <source>
        <dbReference type="ARBA" id="ARBA00022980"/>
    </source>
</evidence>
<dbReference type="KEGG" id="bbig:BBBOND_0302800"/>
<dbReference type="GO" id="GO:0006412">
    <property type="term" value="P:translation"/>
    <property type="evidence" value="ECO:0007669"/>
    <property type="project" value="UniProtKB-UniRule"/>
</dbReference>
<comment type="subcellular location">
    <subcellularLocation>
        <location evidence="4">Cytoplasm</location>
    </subcellularLocation>
</comment>
<comment type="similarity">
    <text evidence="4">Belongs to the eukaryotic ribosomal protein eS1 family.</text>
</comment>
<gene>
    <name evidence="5" type="ORF">BBBOND_0302800</name>
</gene>
<dbReference type="HAMAP" id="MF_03122">
    <property type="entry name" value="Ribosomal_eS1_euk"/>
    <property type="match status" value="1"/>
</dbReference>
<evidence type="ECO:0000313" key="5">
    <source>
        <dbReference type="EMBL" id="CDR96376.1"/>
    </source>
</evidence>
<dbReference type="GO" id="GO:0003735">
    <property type="term" value="F:structural constituent of ribosome"/>
    <property type="evidence" value="ECO:0007669"/>
    <property type="project" value="UniProtKB-UniRule"/>
</dbReference>
<dbReference type="Pfam" id="PF01015">
    <property type="entry name" value="Ribosomal_S3Ae"/>
    <property type="match status" value="1"/>
</dbReference>
<evidence type="ECO:0000256" key="3">
    <source>
        <dbReference type="ARBA" id="ARBA00023274"/>
    </source>
</evidence>
<protein>
    <recommendedName>
        <fullName evidence="4">Small ribosomal subunit protein eS1</fullName>
    </recommendedName>
</protein>
<comment type="subunit">
    <text evidence="4">Component of the small ribosomal subunit. Mature ribosomes consist of a small (40S) and a large (60S) subunit. The 40S subunit contains about 33 different proteins and 1 molecule of RNA (18S). The 60S subunit contains about 49 different proteins and 3 molecules of RNA (25S, 5.8S and 5S).</text>
</comment>
<dbReference type="VEuPathDB" id="PiroplasmaDB:BBBOND_0302800"/>
<dbReference type="InterPro" id="IPR001593">
    <property type="entry name" value="Ribosomal_eS1"/>
</dbReference>
<evidence type="ECO:0000313" key="6">
    <source>
        <dbReference type="Proteomes" id="UP000033188"/>
    </source>
</evidence>
<feature type="initiator methionine" description="Removed" evidence="4">
    <location>
        <position position="1"/>
    </location>
</feature>
<dbReference type="PANTHER" id="PTHR11830">
    <property type="entry name" value="40S RIBOSOMAL PROTEIN S3A"/>
    <property type="match status" value="1"/>
</dbReference>
<dbReference type="OMA" id="TRFKGHE"/>
<keyword evidence="2 4" id="KW-0689">Ribosomal protein</keyword>
<reference evidence="6" key="1">
    <citation type="journal article" date="2014" name="Nucleic Acids Res.">
        <title>The evolutionary dynamics of variant antigen genes in Babesia reveal a history of genomic innovation underlying host-parasite interaction.</title>
        <authorList>
            <person name="Jackson A.P."/>
            <person name="Otto T.D."/>
            <person name="Darby A."/>
            <person name="Ramaprasad A."/>
            <person name="Xia D."/>
            <person name="Echaide I.E."/>
            <person name="Farber M."/>
            <person name="Gahlot S."/>
            <person name="Gamble J."/>
            <person name="Gupta D."/>
            <person name="Gupta Y."/>
            <person name="Jackson L."/>
            <person name="Malandrin L."/>
            <person name="Malas T.B."/>
            <person name="Moussa E."/>
            <person name="Nair M."/>
            <person name="Reid A.J."/>
            <person name="Sanders M."/>
            <person name="Sharma J."/>
            <person name="Tracey A."/>
            <person name="Quail M.A."/>
            <person name="Weir W."/>
            <person name="Wastling J.M."/>
            <person name="Hall N."/>
            <person name="Willadsen P."/>
            <person name="Lingelbach K."/>
            <person name="Shiels B."/>
            <person name="Tait A."/>
            <person name="Berriman M."/>
            <person name="Allred D.R."/>
            <person name="Pain A."/>
        </authorList>
    </citation>
    <scope>NUCLEOTIDE SEQUENCE [LARGE SCALE GENOMIC DNA]</scope>
    <source>
        <strain evidence="6">Bond</strain>
    </source>
</reference>
<sequence>MAVGKNKRVSKGKKGGKKKVVDPFLKKEWYTLKAPVMFHVRNFGQTLVTKTQGTKLAIDGLKGRIFDVSLADLNADEDQAYRKIKLCCEDVQGRNCLTNFHGSSVTRDKLCSLIRKNYSLIEAFTDVKTTDGYTLRMFCIGYTKRRPGQLKSTCYIRTSKTRVIRRKMVQVMQREASTTSLREVVKKIIPESIGKEIEKACKGVFPLQNVLIRKIKVLKKPKFDLTKLMEVHTDISEDTGHGMKVQESEDAENLLTKELNASAA</sequence>
<keyword evidence="6" id="KW-1185">Reference proteome</keyword>
<name>A0A061D6Q8_BABBI</name>
<dbReference type="OrthoDB" id="9834376at2759"/>
<dbReference type="InterPro" id="IPR027500">
    <property type="entry name" value="Ribosomal_eS1_euk"/>
</dbReference>
<evidence type="ECO:0000256" key="4">
    <source>
        <dbReference type="HAMAP-Rule" id="MF_03122"/>
    </source>
</evidence>
<dbReference type="SMART" id="SM01397">
    <property type="entry name" value="Ribosomal_S3Ae"/>
    <property type="match status" value="1"/>
</dbReference>
<dbReference type="AlphaFoldDB" id="A0A061D6Q8"/>
<keyword evidence="3 4" id="KW-0687">Ribonucleoprotein</keyword>
<organism evidence="5 6">
    <name type="scientific">Babesia bigemina</name>
    <dbReference type="NCBI Taxonomy" id="5866"/>
    <lineage>
        <taxon>Eukaryota</taxon>
        <taxon>Sar</taxon>
        <taxon>Alveolata</taxon>
        <taxon>Apicomplexa</taxon>
        <taxon>Aconoidasida</taxon>
        <taxon>Piroplasmida</taxon>
        <taxon>Babesiidae</taxon>
        <taxon>Babesia</taxon>
    </lineage>
</organism>
<dbReference type="Proteomes" id="UP000033188">
    <property type="component" value="Chromosome 3"/>
</dbReference>
<dbReference type="EMBL" id="LK391709">
    <property type="protein sequence ID" value="CDR96376.1"/>
    <property type="molecule type" value="Genomic_DNA"/>
</dbReference>
<keyword evidence="1 4" id="KW-0963">Cytoplasm</keyword>
<dbReference type="GeneID" id="24564917"/>
<proteinExistence type="inferred from homology"/>
<dbReference type="GO" id="GO:0022627">
    <property type="term" value="C:cytosolic small ribosomal subunit"/>
    <property type="evidence" value="ECO:0007669"/>
    <property type="project" value="UniProtKB-UniRule"/>
</dbReference>
<accession>A0A061D6Q8</accession>
<evidence type="ECO:0000256" key="1">
    <source>
        <dbReference type="ARBA" id="ARBA00022490"/>
    </source>
</evidence>
<dbReference type="STRING" id="5866.A0A061D6Q8"/>